<dbReference type="Proteomes" id="UP000626092">
    <property type="component" value="Unassembled WGS sequence"/>
</dbReference>
<accession>A0A834LBB4</accession>
<sequence length="205" mass="22162">MLTHSQYVFCAESKLLVCKKNEFRQTQNPKPKPPNGMPFTSSVPKSHGMHINIIPKLPLKISPILSFVLTLNVDFMDMQDNAKDYDIEALTGNESEYIEMDLMLGVADLHTPEAVAAAESAIAGYQPVISLALSSSSSDDSSSNDDESSDDEGSGDDDDDGGDDGDHLACSPTKIKRSKPLEGDNSTEPSGNDKSKKRPKIVELS</sequence>
<dbReference type="OrthoDB" id="1112980at2759"/>
<protein>
    <submittedName>
        <fullName evidence="2">Uncharacterized protein</fullName>
    </submittedName>
</protein>
<feature type="region of interest" description="Disordered" evidence="1">
    <location>
        <begin position="134"/>
        <end position="205"/>
    </location>
</feature>
<dbReference type="AlphaFoldDB" id="A0A834LBB4"/>
<organism evidence="2 3">
    <name type="scientific">Rhododendron simsii</name>
    <name type="common">Sims's rhododendron</name>
    <dbReference type="NCBI Taxonomy" id="118357"/>
    <lineage>
        <taxon>Eukaryota</taxon>
        <taxon>Viridiplantae</taxon>
        <taxon>Streptophyta</taxon>
        <taxon>Embryophyta</taxon>
        <taxon>Tracheophyta</taxon>
        <taxon>Spermatophyta</taxon>
        <taxon>Magnoliopsida</taxon>
        <taxon>eudicotyledons</taxon>
        <taxon>Gunneridae</taxon>
        <taxon>Pentapetalae</taxon>
        <taxon>asterids</taxon>
        <taxon>Ericales</taxon>
        <taxon>Ericaceae</taxon>
        <taxon>Ericoideae</taxon>
        <taxon>Rhodoreae</taxon>
        <taxon>Rhododendron</taxon>
    </lineage>
</organism>
<proteinExistence type="predicted"/>
<comment type="caution">
    <text evidence="2">The sequence shown here is derived from an EMBL/GenBank/DDBJ whole genome shotgun (WGS) entry which is preliminary data.</text>
</comment>
<name>A0A834LBB4_RHOSS</name>
<evidence type="ECO:0000256" key="1">
    <source>
        <dbReference type="SAM" id="MobiDB-lite"/>
    </source>
</evidence>
<evidence type="ECO:0000313" key="3">
    <source>
        <dbReference type="Proteomes" id="UP000626092"/>
    </source>
</evidence>
<dbReference type="Pfam" id="PF15370">
    <property type="entry name" value="NOPCHAP1"/>
    <property type="match status" value="1"/>
</dbReference>
<dbReference type="GO" id="GO:0000492">
    <property type="term" value="P:box C/D snoRNP assembly"/>
    <property type="evidence" value="ECO:0007669"/>
    <property type="project" value="InterPro"/>
</dbReference>
<dbReference type="EMBL" id="WJXA01000009">
    <property type="protein sequence ID" value="KAF7131743.1"/>
    <property type="molecule type" value="Genomic_DNA"/>
</dbReference>
<feature type="compositionally biased region" description="Acidic residues" evidence="1">
    <location>
        <begin position="142"/>
        <end position="163"/>
    </location>
</feature>
<dbReference type="InterPro" id="IPR027921">
    <property type="entry name" value="NOPCHAP1"/>
</dbReference>
<dbReference type="GO" id="GO:0062064">
    <property type="term" value="F:box C/D methylation guide snoRNP complex binding"/>
    <property type="evidence" value="ECO:0007669"/>
    <property type="project" value="TreeGrafter"/>
</dbReference>
<reference evidence="2" key="1">
    <citation type="submission" date="2019-11" db="EMBL/GenBank/DDBJ databases">
        <authorList>
            <person name="Liu Y."/>
            <person name="Hou J."/>
            <person name="Li T.-Q."/>
            <person name="Guan C.-H."/>
            <person name="Wu X."/>
            <person name="Wu H.-Z."/>
            <person name="Ling F."/>
            <person name="Zhang R."/>
            <person name="Shi X.-G."/>
            <person name="Ren J.-P."/>
            <person name="Chen E.-F."/>
            <person name="Sun J.-M."/>
        </authorList>
    </citation>
    <scope>NUCLEOTIDE SEQUENCE</scope>
    <source>
        <strain evidence="2">Adult_tree_wgs_1</strain>
        <tissue evidence="2">Leaves</tissue>
    </source>
</reference>
<evidence type="ECO:0000313" key="2">
    <source>
        <dbReference type="EMBL" id="KAF7131743.1"/>
    </source>
</evidence>
<dbReference type="PANTHER" id="PTHR28674:SF1">
    <property type="entry name" value="NOP PROTEIN CHAPERONE 1"/>
    <property type="match status" value="1"/>
</dbReference>
<dbReference type="PANTHER" id="PTHR28674">
    <property type="entry name" value="SIMILAR TO DNA SEGMENT, CHR 10, WAYNE STATE UNIVERSITY 102,-EXPRESSED"/>
    <property type="match status" value="1"/>
</dbReference>
<keyword evidence="3" id="KW-1185">Reference proteome</keyword>
<gene>
    <name evidence="2" type="ORF">RHSIM_Rhsim09G0033000</name>
</gene>